<sequence>MPSTPDASPTAYPSPSPGRRFFNRISSPFGNRARNIPEFEIKADDPHKQYSPGDVVAGSVRLRVTKPTRVTHIVARLHGYVQVFKNPGSPGESYRANPAYLTTHRGSKSGEYFGNGFASLFEDEVVLCGDGRLAEGAYQFNFELEFPDRDLPSSIEFERGTICYQITATMTRPTTMSPILTTESKVYFMERIDIAPLYPPKPTTITLEPVARRLRVKKQARKLVDPADRRSRKSGSGQQGSDPHRDSETSSVPTSSVETDVPQSPGASEMSSTSGEGSQGQESRYEIRQTTSPTASRANTSKTSLPYKVITTRIESQAGGCLRGDSIPVKINVDHTKQVKSMHGVIVTLYRVARVDMRPSIPLGPTEKGKDAKFEEYYPKSMTGLGGLSLSGAGSSHVFRKDLSQTMAPLYIDPQSLTAEINTRVRVPEEAFPTISTVPGQMISFKYYVEVVLDVQGRLAGQDRTFSNLPGQAGLLKNNLSMDVNDTERSAFTPFGSTIIDTASIRRDKSVVASSFEVIVGTKDSERKKGKRKMVDAVATQQDAPNEWPREHEETEQPHQAHNPHPGYDWYDAAAYEDPRYYEQQYWYYQQHGHFMPEHPPLAAQSQGYDAPPPLPMPQLEDESQMSEKERIRQAETRLLPSQPPGMEPDQEDGHPSSAPTAPYLPEENGNGHAPPAWHAGPSSQAMSSGTNHQNGSMSPNGHHHASAPAYEPPAAGSSVHAAATAGATGDKQELHRQQLEAAASAPPMDDDEDTDAGPATAPDHAPSAPTLEQASGGNEDVHDSHADAQGESALPRYER</sequence>
<name>A0AAV9PJM8_9PEZI</name>
<evidence type="ECO:0000256" key="2">
    <source>
        <dbReference type="SAM" id="MobiDB-lite"/>
    </source>
</evidence>
<comment type="similarity">
    <text evidence="1">Belongs to the arrestin family. PalF/RIM8 subfamily.</text>
</comment>
<feature type="compositionally biased region" description="Basic and acidic residues" evidence="2">
    <location>
        <begin position="548"/>
        <end position="559"/>
    </location>
</feature>
<feature type="region of interest" description="Disordered" evidence="2">
    <location>
        <begin position="1"/>
        <end position="20"/>
    </location>
</feature>
<feature type="compositionally biased region" description="Low complexity" evidence="2">
    <location>
        <begin position="249"/>
        <end position="282"/>
    </location>
</feature>
<dbReference type="GO" id="GO:0030674">
    <property type="term" value="F:protein-macromolecule adaptor activity"/>
    <property type="evidence" value="ECO:0007669"/>
    <property type="project" value="TreeGrafter"/>
</dbReference>
<feature type="region of interest" description="Disordered" evidence="2">
    <location>
        <begin position="525"/>
        <end position="567"/>
    </location>
</feature>
<dbReference type="Proteomes" id="UP001337655">
    <property type="component" value="Unassembled WGS sequence"/>
</dbReference>
<dbReference type="EMBL" id="JAVRRT010000003">
    <property type="protein sequence ID" value="KAK5173511.1"/>
    <property type="molecule type" value="Genomic_DNA"/>
</dbReference>
<dbReference type="AlphaFoldDB" id="A0AAV9PJM8"/>
<dbReference type="GO" id="GO:0031625">
    <property type="term" value="F:ubiquitin protein ligase binding"/>
    <property type="evidence" value="ECO:0007669"/>
    <property type="project" value="TreeGrafter"/>
</dbReference>
<feature type="region of interest" description="Disordered" evidence="2">
    <location>
        <begin position="598"/>
        <end position="800"/>
    </location>
</feature>
<dbReference type="PANTHER" id="PTHR11188">
    <property type="entry name" value="ARRESTIN DOMAIN CONTAINING PROTEIN"/>
    <property type="match status" value="1"/>
</dbReference>
<feature type="compositionally biased region" description="Low complexity" evidence="2">
    <location>
        <begin position="715"/>
        <end position="730"/>
    </location>
</feature>
<protein>
    <submittedName>
        <fullName evidence="4">Ph-response sensor protein</fullName>
    </submittedName>
</protein>
<feature type="domain" description="Arrestin C-terminal-like" evidence="3">
    <location>
        <begin position="295"/>
        <end position="471"/>
    </location>
</feature>
<evidence type="ECO:0000313" key="4">
    <source>
        <dbReference type="EMBL" id="KAK5173511.1"/>
    </source>
</evidence>
<dbReference type="GO" id="GO:0070086">
    <property type="term" value="P:ubiquitin-dependent endocytosis"/>
    <property type="evidence" value="ECO:0007669"/>
    <property type="project" value="TreeGrafter"/>
</dbReference>
<dbReference type="GO" id="GO:0005886">
    <property type="term" value="C:plasma membrane"/>
    <property type="evidence" value="ECO:0007669"/>
    <property type="project" value="TreeGrafter"/>
</dbReference>
<evidence type="ECO:0000313" key="5">
    <source>
        <dbReference type="Proteomes" id="UP001337655"/>
    </source>
</evidence>
<dbReference type="InterPro" id="IPR014756">
    <property type="entry name" value="Ig_E-set"/>
</dbReference>
<accession>A0AAV9PJM8</accession>
<dbReference type="InterPro" id="IPR014752">
    <property type="entry name" value="Arrestin-like_C"/>
</dbReference>
<gene>
    <name evidence="4" type="primary">RIM8</name>
    <name evidence="4" type="ORF">LTR77_002192</name>
</gene>
<proteinExistence type="inferred from homology"/>
<feature type="compositionally biased region" description="Polar residues" evidence="2">
    <location>
        <begin position="288"/>
        <end position="301"/>
    </location>
</feature>
<comment type="caution">
    <text evidence="4">The sequence shown here is derived from an EMBL/GenBank/DDBJ whole genome shotgun (WGS) entry which is preliminary data.</text>
</comment>
<evidence type="ECO:0000256" key="1">
    <source>
        <dbReference type="ARBA" id="ARBA00037950"/>
    </source>
</evidence>
<feature type="region of interest" description="Disordered" evidence="2">
    <location>
        <begin position="218"/>
        <end position="301"/>
    </location>
</feature>
<dbReference type="Gene3D" id="2.60.40.640">
    <property type="match status" value="1"/>
</dbReference>
<dbReference type="GeneID" id="89923539"/>
<dbReference type="GO" id="GO:0005829">
    <property type="term" value="C:cytosol"/>
    <property type="evidence" value="ECO:0007669"/>
    <property type="project" value="TreeGrafter"/>
</dbReference>
<dbReference type="InterPro" id="IPR050357">
    <property type="entry name" value="Arrestin_domain-protein"/>
</dbReference>
<dbReference type="RefSeq" id="XP_064662206.1">
    <property type="nucleotide sequence ID" value="XM_064799451.1"/>
</dbReference>
<feature type="compositionally biased region" description="Polar residues" evidence="2">
    <location>
        <begin position="1"/>
        <end position="13"/>
    </location>
</feature>
<organism evidence="4 5">
    <name type="scientific">Saxophila tyrrhenica</name>
    <dbReference type="NCBI Taxonomy" id="1690608"/>
    <lineage>
        <taxon>Eukaryota</taxon>
        <taxon>Fungi</taxon>
        <taxon>Dikarya</taxon>
        <taxon>Ascomycota</taxon>
        <taxon>Pezizomycotina</taxon>
        <taxon>Dothideomycetes</taxon>
        <taxon>Dothideomycetidae</taxon>
        <taxon>Mycosphaerellales</taxon>
        <taxon>Extremaceae</taxon>
        <taxon>Saxophila</taxon>
    </lineage>
</organism>
<dbReference type="InterPro" id="IPR011021">
    <property type="entry name" value="Arrestin-like_N"/>
</dbReference>
<feature type="compositionally biased region" description="Basic and acidic residues" evidence="2">
    <location>
        <begin position="626"/>
        <end position="636"/>
    </location>
</feature>
<reference evidence="4 5" key="1">
    <citation type="submission" date="2023-08" db="EMBL/GenBank/DDBJ databases">
        <title>Black Yeasts Isolated from many extreme environments.</title>
        <authorList>
            <person name="Coleine C."/>
            <person name="Stajich J.E."/>
            <person name="Selbmann L."/>
        </authorList>
    </citation>
    <scope>NUCLEOTIDE SEQUENCE [LARGE SCALE GENOMIC DNA]</scope>
    <source>
        <strain evidence="4 5">CCFEE 5935</strain>
    </source>
</reference>
<dbReference type="PANTHER" id="PTHR11188:SF161">
    <property type="entry name" value="PH-RESPONSE REGULATOR PROTEIN PALF_RIM8"/>
    <property type="match status" value="1"/>
</dbReference>
<feature type="compositionally biased region" description="Basic and acidic residues" evidence="2">
    <location>
        <begin position="780"/>
        <end position="789"/>
    </location>
</feature>
<dbReference type="SMART" id="SM01017">
    <property type="entry name" value="Arrestin_C"/>
    <property type="match status" value="1"/>
</dbReference>
<feature type="compositionally biased region" description="Polar residues" evidence="2">
    <location>
        <begin position="682"/>
        <end position="700"/>
    </location>
</feature>
<keyword evidence="5" id="KW-1185">Reference proteome</keyword>
<evidence type="ECO:0000259" key="3">
    <source>
        <dbReference type="SMART" id="SM01017"/>
    </source>
</evidence>
<dbReference type="SUPFAM" id="SSF81296">
    <property type="entry name" value="E set domains"/>
    <property type="match status" value="1"/>
</dbReference>
<dbReference type="InterPro" id="IPR011022">
    <property type="entry name" value="Arrestin_C-like"/>
</dbReference>
<dbReference type="Pfam" id="PF00339">
    <property type="entry name" value="Arrestin_N"/>
    <property type="match status" value="1"/>
</dbReference>